<dbReference type="Proteomes" id="UP000249390">
    <property type="component" value="Unassembled WGS sequence"/>
</dbReference>
<dbReference type="EMBL" id="NQVE01000027">
    <property type="protein sequence ID" value="RAL53445.1"/>
    <property type="molecule type" value="Genomic_DNA"/>
</dbReference>
<dbReference type="InterPro" id="IPR055126">
    <property type="entry name" value="EDR4-like_N"/>
</dbReference>
<feature type="domain" description="Enhanced disease resistance 4-like N-terminal" evidence="3">
    <location>
        <begin position="15"/>
        <end position="48"/>
    </location>
</feature>
<feature type="region of interest" description="Disordered" evidence="1">
    <location>
        <begin position="622"/>
        <end position="641"/>
    </location>
</feature>
<name>A0A328E600_9ASTE</name>
<feature type="domain" description="Probable zinc-ribbon" evidence="2">
    <location>
        <begin position="500"/>
        <end position="544"/>
    </location>
</feature>
<dbReference type="InterPro" id="IPR040244">
    <property type="entry name" value="EDR4-like"/>
</dbReference>
<dbReference type="Pfam" id="PF11331">
    <property type="entry name" value="Zn_ribbon_12"/>
    <property type="match status" value="1"/>
</dbReference>
<feature type="region of interest" description="Disordered" evidence="1">
    <location>
        <begin position="720"/>
        <end position="743"/>
    </location>
</feature>
<evidence type="ECO:0000256" key="1">
    <source>
        <dbReference type="SAM" id="MobiDB-lite"/>
    </source>
</evidence>
<evidence type="ECO:0000259" key="2">
    <source>
        <dbReference type="Pfam" id="PF11331"/>
    </source>
</evidence>
<dbReference type="GO" id="GO:1900150">
    <property type="term" value="P:regulation of defense response to fungus"/>
    <property type="evidence" value="ECO:0007669"/>
    <property type="project" value="InterPro"/>
</dbReference>
<evidence type="ECO:0000259" key="3">
    <source>
        <dbReference type="Pfam" id="PF22910"/>
    </source>
</evidence>
<dbReference type="PANTHER" id="PTHR31105">
    <property type="entry name" value="EXTRA-LARGE G-PROTEIN-LIKE"/>
    <property type="match status" value="1"/>
</dbReference>
<dbReference type="Pfam" id="PF22910">
    <property type="entry name" value="EDR4-like_1st"/>
    <property type="match status" value="1"/>
</dbReference>
<dbReference type="InterPro" id="IPR021480">
    <property type="entry name" value="Zinc_ribbon_12"/>
</dbReference>
<keyword evidence="5" id="KW-1185">Reference proteome</keyword>
<sequence>MEEASASNSAPSSSKVRLVRCPKCENLLPELPDFSVYQCGGCGAVLRAKKNGISKDGLPEVSDVENGRTVSSKGVIATGLESACETEVEYSGFETGKEKALHSNSSLGPKNVEAVPRDHEPFSVPKRLDLCRGDNVYDEGEHGCSNGELDDRAFRNDGLVELGVPQCGGDSSVGMEPKRARPSMESLSFRPVIDNSRVEERKNLKELCEDARQAARQARFMDCPYSDEGSSKYGTSSYYGANECRNYYNGLDGFAKVATLENDRADLLRKIDELKDQLSLTCEVGDNKPKERISADRRTAPTTFGPIKHPLGQGQHLGYPYDRVGGPYTRRHCSMIQDPYHPPVPFRNGTLGCESSYLDEIIRKPPHQPYSDLTQMYHDHQYPGPSDLTSDLFRPHPHESRFHHPTCSCFHCFNENREASFASIASRWPRNESPNPALYQPKSSSAHGYASEGSICPNGKWLTRSSSDLNRKNCAVGLHQNRPRKVFVARGSEKVCRTIAGGAPFILCYNCFEVLKLSQKDRMMTKEHNKVRCGACSSIIVFELSIKGIDASAPRMKQVRADESIDMHNKRLHGSSGFVSPCSDDYDKHNFKYEFPDTKAEAFASCPKPTFGDSRKRLEVHSLSSSFSEHDKSPGAGIPRKDYSRSAELHVKDDVSLVLPDSPLPLDYPSSDDMADACNRAARTESADQKCIDGWASRHNSMKDACVATEMDVSIADFGNGGMPQEPTEVTKEEDRQNGKRGSDSFILGLLRRGFGELSKSGQNTENRRSNVFVNGQLISGRALKKAEKLAGPIQPGEYWYDRTAGFWGVMGHPCQGIIMPNIEEFNHPMPKNCAAGSTCVFVNGRELHKKDLDLLVRRGLPLTRNKSYLIEMSGRVVDYQTSEELDSLGKLAPTVERAGHGFGMKIPRSILEDSL</sequence>
<evidence type="ECO:0000313" key="4">
    <source>
        <dbReference type="EMBL" id="RAL53445.1"/>
    </source>
</evidence>
<dbReference type="PANTHER" id="PTHR31105:SF55">
    <property type="entry name" value="ZINC-RIBBON DOMAIN-CONTAINING PROTEIN-RELATED"/>
    <property type="match status" value="1"/>
</dbReference>
<feature type="compositionally biased region" description="Basic and acidic residues" evidence="1">
    <location>
        <begin position="628"/>
        <end position="641"/>
    </location>
</feature>
<protein>
    <submittedName>
        <fullName evidence="4">Uncharacterized protein</fullName>
    </submittedName>
</protein>
<feature type="compositionally biased region" description="Basic and acidic residues" evidence="1">
    <location>
        <begin position="729"/>
        <end position="743"/>
    </location>
</feature>
<dbReference type="AlphaFoldDB" id="A0A328E600"/>
<accession>A0A328E600</accession>
<reference evidence="4 5" key="1">
    <citation type="submission" date="2018-06" db="EMBL/GenBank/DDBJ databases">
        <title>The Genome of Cuscuta australis (Dodder) Provides Insight into the Evolution of Plant Parasitism.</title>
        <authorList>
            <person name="Liu H."/>
        </authorList>
    </citation>
    <scope>NUCLEOTIDE SEQUENCE [LARGE SCALE GENOMIC DNA]</scope>
    <source>
        <strain evidence="5">cv. Yunnan</strain>
        <tissue evidence="4">Vines</tissue>
    </source>
</reference>
<evidence type="ECO:0000313" key="5">
    <source>
        <dbReference type="Proteomes" id="UP000249390"/>
    </source>
</evidence>
<feature type="region of interest" description="Disordered" evidence="1">
    <location>
        <begin position="165"/>
        <end position="185"/>
    </location>
</feature>
<comment type="caution">
    <text evidence="4">The sequence shown here is derived from an EMBL/GenBank/DDBJ whole genome shotgun (WGS) entry which is preliminary data.</text>
</comment>
<organism evidence="4 5">
    <name type="scientific">Cuscuta australis</name>
    <dbReference type="NCBI Taxonomy" id="267555"/>
    <lineage>
        <taxon>Eukaryota</taxon>
        <taxon>Viridiplantae</taxon>
        <taxon>Streptophyta</taxon>
        <taxon>Embryophyta</taxon>
        <taxon>Tracheophyta</taxon>
        <taxon>Spermatophyta</taxon>
        <taxon>Magnoliopsida</taxon>
        <taxon>eudicotyledons</taxon>
        <taxon>Gunneridae</taxon>
        <taxon>Pentapetalae</taxon>
        <taxon>asterids</taxon>
        <taxon>lamiids</taxon>
        <taxon>Solanales</taxon>
        <taxon>Convolvulaceae</taxon>
        <taxon>Cuscuteae</taxon>
        <taxon>Cuscuta</taxon>
        <taxon>Cuscuta subgen. Grammica</taxon>
        <taxon>Cuscuta sect. Cleistogrammica</taxon>
    </lineage>
</organism>
<gene>
    <name evidence="4" type="ORF">DM860_007117</name>
</gene>
<proteinExistence type="predicted"/>